<evidence type="ECO:0000256" key="4">
    <source>
        <dbReference type="ARBA" id="ARBA00022475"/>
    </source>
</evidence>
<feature type="domain" description="YidE/YbjL duplication" evidence="9">
    <location>
        <begin position="15"/>
        <end position="171"/>
    </location>
</feature>
<feature type="transmembrane region" description="Helical" evidence="8">
    <location>
        <begin position="89"/>
        <end position="111"/>
    </location>
</feature>
<dbReference type="EMBL" id="CP001818">
    <property type="protein sequence ID" value="ACZ18537.1"/>
    <property type="molecule type" value="Genomic_DNA"/>
</dbReference>
<keyword evidence="5 8" id="KW-0812">Transmembrane</keyword>
<proteinExistence type="inferred from homology"/>
<dbReference type="AlphaFoldDB" id="D1B8D4"/>
<feature type="transmembrane region" description="Helical" evidence="8">
    <location>
        <begin position="61"/>
        <end position="82"/>
    </location>
</feature>
<dbReference type="Proteomes" id="UP000002030">
    <property type="component" value="Chromosome"/>
</dbReference>
<dbReference type="NCBIfam" id="TIGR01625">
    <property type="entry name" value="YidE_YbjL_dupl"/>
    <property type="match status" value="1"/>
</dbReference>
<comment type="similarity">
    <text evidence="2">Belongs to the AAE transporter (TC 2.A.81) family.</text>
</comment>
<dbReference type="InterPro" id="IPR050144">
    <property type="entry name" value="AAE_transporter"/>
</dbReference>
<feature type="transmembrane region" description="Helical" evidence="8">
    <location>
        <begin position="153"/>
        <end position="173"/>
    </location>
</feature>
<dbReference type="Pfam" id="PF06826">
    <property type="entry name" value="Asp-Al_Ex"/>
    <property type="match status" value="2"/>
</dbReference>
<feature type="transmembrane region" description="Helical" evidence="8">
    <location>
        <begin position="327"/>
        <end position="349"/>
    </location>
</feature>
<dbReference type="InterPro" id="IPR006512">
    <property type="entry name" value="YidE_YbjL"/>
</dbReference>
<dbReference type="GO" id="GO:0005886">
    <property type="term" value="C:plasma membrane"/>
    <property type="evidence" value="ECO:0007669"/>
    <property type="project" value="UniProtKB-SubCell"/>
</dbReference>
<evidence type="ECO:0000313" key="11">
    <source>
        <dbReference type="Proteomes" id="UP000002030"/>
    </source>
</evidence>
<reference evidence="10 11" key="1">
    <citation type="journal article" date="2009" name="Stand. Genomic Sci.">
        <title>Complete genome sequence of Thermanaerovibrio acidaminovorans type strain (Su883).</title>
        <authorList>
            <person name="Chovatia M."/>
            <person name="Sikorski J."/>
            <person name="Schroder M."/>
            <person name="Lapidus A."/>
            <person name="Nolan M."/>
            <person name="Tice H."/>
            <person name="Glavina Del Rio T."/>
            <person name="Copeland A."/>
            <person name="Cheng J.F."/>
            <person name="Lucas S."/>
            <person name="Chen F."/>
            <person name="Bruce D."/>
            <person name="Goodwin L."/>
            <person name="Pitluck S."/>
            <person name="Ivanova N."/>
            <person name="Mavromatis K."/>
            <person name="Ovchinnikova G."/>
            <person name="Pati A."/>
            <person name="Chen A."/>
            <person name="Palaniappan K."/>
            <person name="Land M."/>
            <person name="Hauser L."/>
            <person name="Chang Y.J."/>
            <person name="Jeffries C.D."/>
            <person name="Chain P."/>
            <person name="Saunders E."/>
            <person name="Detter J.C."/>
            <person name="Brettin T."/>
            <person name="Rohde M."/>
            <person name="Goker M."/>
            <person name="Spring S."/>
            <person name="Bristow J."/>
            <person name="Markowitz V."/>
            <person name="Hugenholtz P."/>
            <person name="Kyrpides N.C."/>
            <person name="Klenk H.P."/>
            <person name="Eisen J.A."/>
        </authorList>
    </citation>
    <scope>NUCLEOTIDE SEQUENCE [LARGE SCALE GENOMIC DNA]</scope>
    <source>
        <strain evidence="11">ATCC 49978 / DSM 6589 / Su883</strain>
    </source>
</reference>
<sequence length="384" mass="39944">MLSFAKLMQNPIFVMTLTAMLGVLIGKVKLGRFSLETSGALFVGLVVGAVGYSVPEAFFNFTLTLFVVAVGLLASGDMLNVIRRYGLKFAFLGGFITFVGALVTYVLALMFRGGASPHLIGGTYTGALTSSPGLAAALEATNNNPDVTVGHSIAYPFGVLAVILFVQLIPMVFRIDVDREREEFKATLAAMRDGQGEAGGGYKNAFSMVAFGLCIVAGYLLGGIKVPLGGKLSISLGATGGGLIAALVLGSMIKSGPFDMRMDPKVLGAVRSLGLSYFLAIVGINAGAEVVEVLKVHGVLLVLIGFFAALAAEVAAFLLARYGWRMNWILIAGAICGGMTSTPGLGAAIDATKTEDVAVGYGATYPVALLGMVIFTSMLHMLLE</sequence>
<dbReference type="PANTHER" id="PTHR30445">
    <property type="entry name" value="K(+)_H(+) ANTIPORTER SUBUNIT KHTT"/>
    <property type="match status" value="1"/>
</dbReference>
<dbReference type="HOGENOM" id="CLU_035023_4_0_0"/>
<feature type="transmembrane region" description="Helical" evidence="8">
    <location>
        <begin position="266"/>
        <end position="286"/>
    </location>
</feature>
<dbReference type="EnsemblBacteria" id="ACZ18537">
    <property type="protein sequence ID" value="ACZ18537"/>
    <property type="gene ID" value="Taci_0300"/>
</dbReference>
<feature type="transmembrane region" description="Helical" evidence="8">
    <location>
        <begin position="298"/>
        <end position="320"/>
    </location>
</feature>
<evidence type="ECO:0000256" key="3">
    <source>
        <dbReference type="ARBA" id="ARBA00022448"/>
    </source>
</evidence>
<evidence type="ECO:0000313" key="10">
    <source>
        <dbReference type="EMBL" id="ACZ18537.1"/>
    </source>
</evidence>
<evidence type="ECO:0000256" key="5">
    <source>
        <dbReference type="ARBA" id="ARBA00022692"/>
    </source>
</evidence>
<feature type="transmembrane region" description="Helical" evidence="8">
    <location>
        <begin position="12"/>
        <end position="30"/>
    </location>
</feature>
<feature type="transmembrane region" description="Helical" evidence="8">
    <location>
        <begin position="361"/>
        <end position="383"/>
    </location>
</feature>
<keyword evidence="11" id="KW-1185">Reference proteome</keyword>
<dbReference type="KEGG" id="tai:Taci_0300"/>
<organism evidence="10 11">
    <name type="scientific">Thermanaerovibrio acidaminovorans (strain ATCC 49978 / DSM 6589 / Su883)</name>
    <name type="common">Selenomonas acidaminovorans</name>
    <dbReference type="NCBI Taxonomy" id="525903"/>
    <lineage>
        <taxon>Bacteria</taxon>
        <taxon>Thermotogati</taxon>
        <taxon>Synergistota</taxon>
        <taxon>Synergistia</taxon>
        <taxon>Synergistales</taxon>
        <taxon>Synergistaceae</taxon>
        <taxon>Thermanaerovibrio</taxon>
    </lineage>
</organism>
<name>D1B8D4_THEAS</name>
<protein>
    <submittedName>
        <fullName evidence="10">YidE/YbjL duplication</fullName>
    </submittedName>
</protein>
<dbReference type="STRING" id="525903.Taci_0300"/>
<feature type="transmembrane region" description="Helical" evidence="8">
    <location>
        <begin position="37"/>
        <end position="55"/>
    </location>
</feature>
<evidence type="ECO:0000256" key="6">
    <source>
        <dbReference type="ARBA" id="ARBA00022989"/>
    </source>
</evidence>
<feature type="domain" description="YidE/YbjL duplication" evidence="9">
    <location>
        <begin position="211"/>
        <end position="380"/>
    </location>
</feature>
<dbReference type="PANTHER" id="PTHR30445:SF3">
    <property type="entry name" value="TRANSPORT PROTEIN YIDE-RELATED"/>
    <property type="match status" value="1"/>
</dbReference>
<dbReference type="eggNOG" id="COG2985">
    <property type="taxonomic scope" value="Bacteria"/>
</dbReference>
<keyword evidence="4" id="KW-1003">Cell membrane</keyword>
<accession>D1B8D4</accession>
<feature type="transmembrane region" description="Helical" evidence="8">
    <location>
        <begin position="234"/>
        <end position="254"/>
    </location>
</feature>
<dbReference type="OrthoDB" id="9155749at2"/>
<comment type="subcellular location">
    <subcellularLocation>
        <location evidence="1">Cell membrane</location>
        <topology evidence="1">Multi-pass membrane protein</topology>
    </subcellularLocation>
</comment>
<feature type="transmembrane region" description="Helical" evidence="8">
    <location>
        <begin position="205"/>
        <end position="222"/>
    </location>
</feature>
<evidence type="ECO:0000256" key="7">
    <source>
        <dbReference type="ARBA" id="ARBA00023136"/>
    </source>
</evidence>
<evidence type="ECO:0000259" key="9">
    <source>
        <dbReference type="Pfam" id="PF06826"/>
    </source>
</evidence>
<keyword evidence="6 8" id="KW-1133">Transmembrane helix</keyword>
<keyword evidence="3" id="KW-0813">Transport</keyword>
<keyword evidence="7 8" id="KW-0472">Membrane</keyword>
<evidence type="ECO:0000256" key="8">
    <source>
        <dbReference type="SAM" id="Phobius"/>
    </source>
</evidence>
<dbReference type="PATRIC" id="fig|525903.6.peg.305"/>
<gene>
    <name evidence="10" type="ordered locus">Taci_0300</name>
</gene>
<evidence type="ECO:0000256" key="2">
    <source>
        <dbReference type="ARBA" id="ARBA00009854"/>
    </source>
</evidence>
<evidence type="ECO:0000256" key="1">
    <source>
        <dbReference type="ARBA" id="ARBA00004651"/>
    </source>
</evidence>